<proteinExistence type="inferred from homology"/>
<keyword evidence="6" id="KW-1185">Reference proteome</keyword>
<dbReference type="PRINTS" id="PR00080">
    <property type="entry name" value="SDRFAMILY"/>
</dbReference>
<comment type="similarity">
    <text evidence="1">Belongs to the short-chain dehydrogenases/reductases (SDR) family.</text>
</comment>
<evidence type="ECO:0000256" key="2">
    <source>
        <dbReference type="ARBA" id="ARBA00023002"/>
    </source>
</evidence>
<protein>
    <submittedName>
        <fullName evidence="3">NAD(P)-dependent dehydrogenase (Short-subunit alcohol dehydrogenase family)</fullName>
    </submittedName>
    <submittedName>
        <fullName evidence="4">NAD(P)-dependent dehydrogenase, short-chain alcohol dehydrogenase family</fullName>
    </submittedName>
</protein>
<evidence type="ECO:0000313" key="5">
    <source>
        <dbReference type="Proteomes" id="UP000199398"/>
    </source>
</evidence>
<accession>A0A1I5GRM7</accession>
<dbReference type="InterPro" id="IPR051122">
    <property type="entry name" value="SDR_DHRS6-like"/>
</dbReference>
<reference evidence="4 5" key="1">
    <citation type="submission" date="2016-10" db="EMBL/GenBank/DDBJ databases">
        <authorList>
            <person name="de Groot N.N."/>
        </authorList>
    </citation>
    <scope>NUCLEOTIDE SEQUENCE [LARGE SCALE GENOMIC DNA]</scope>
    <source>
        <strain evidence="4 5">CPCC 201259</strain>
    </source>
</reference>
<dbReference type="InterPro" id="IPR020904">
    <property type="entry name" value="Sc_DH/Rdtase_CS"/>
</dbReference>
<evidence type="ECO:0000313" key="4">
    <source>
        <dbReference type="EMBL" id="SFO38201.1"/>
    </source>
</evidence>
<dbReference type="Pfam" id="PF13561">
    <property type="entry name" value="adh_short_C2"/>
    <property type="match status" value="1"/>
</dbReference>
<organism evidence="4 5">
    <name type="scientific">Saccharopolyspora antimicrobica</name>
    <dbReference type="NCBI Taxonomy" id="455193"/>
    <lineage>
        <taxon>Bacteria</taxon>
        <taxon>Bacillati</taxon>
        <taxon>Actinomycetota</taxon>
        <taxon>Actinomycetes</taxon>
        <taxon>Pseudonocardiales</taxon>
        <taxon>Pseudonocardiaceae</taxon>
        <taxon>Saccharopolyspora</taxon>
    </lineage>
</organism>
<dbReference type="FunFam" id="3.40.50.720:FF:000084">
    <property type="entry name" value="Short-chain dehydrogenase reductase"/>
    <property type="match status" value="1"/>
</dbReference>
<dbReference type="EMBL" id="RBXX01000002">
    <property type="protein sequence ID" value="RKT87408.1"/>
    <property type="molecule type" value="Genomic_DNA"/>
</dbReference>
<sequence>MTAFVPVENRYAGRVAVLTGAASGIGRATALRLAAEGAVVHALDMNAAGLEETADLAAGLPGTVRVRVTDVRDRADCFAAIADVVTDSGRLDVLGNIAGIARYEHATQVSEADYRAMMAVNLDGPFFLCQAAIPHLTAHDGNIVNVASTGGLIGQAYTAVYTMSKGALVQLTRSLAVEFMKQNLRINAIAPGAVETPLVTGFAMPDDVDLSLTTNTLTPRPMATADDVAALFCFVASPEARNINGAVLSTDSGVTAA</sequence>
<dbReference type="OrthoDB" id="7064009at2"/>
<reference evidence="3 6" key="2">
    <citation type="submission" date="2018-10" db="EMBL/GenBank/DDBJ databases">
        <title>Sequencing the genomes of 1000 actinobacteria strains.</title>
        <authorList>
            <person name="Klenk H.-P."/>
        </authorList>
    </citation>
    <scope>NUCLEOTIDE SEQUENCE [LARGE SCALE GENOMIC DNA]</scope>
    <source>
        <strain evidence="3 6">DSM 45119</strain>
    </source>
</reference>
<dbReference type="GO" id="GO:0016491">
    <property type="term" value="F:oxidoreductase activity"/>
    <property type="evidence" value="ECO:0007669"/>
    <property type="project" value="UniProtKB-KW"/>
</dbReference>
<dbReference type="EMBL" id="FOUP01000013">
    <property type="protein sequence ID" value="SFO38201.1"/>
    <property type="molecule type" value="Genomic_DNA"/>
</dbReference>
<dbReference type="Proteomes" id="UP000199398">
    <property type="component" value="Unassembled WGS sequence"/>
</dbReference>
<dbReference type="PANTHER" id="PTHR43477">
    <property type="entry name" value="DIHYDROANTICAPSIN 7-DEHYDROGENASE"/>
    <property type="match status" value="1"/>
</dbReference>
<dbReference type="PRINTS" id="PR00081">
    <property type="entry name" value="GDHRDH"/>
</dbReference>
<dbReference type="Proteomes" id="UP000270697">
    <property type="component" value="Unassembled WGS sequence"/>
</dbReference>
<evidence type="ECO:0000256" key="1">
    <source>
        <dbReference type="ARBA" id="ARBA00006484"/>
    </source>
</evidence>
<dbReference type="RefSeq" id="WP_093156761.1">
    <property type="nucleotide sequence ID" value="NZ_FOUP01000013.1"/>
</dbReference>
<name>A0A1I5GRM7_9PSEU</name>
<dbReference type="AlphaFoldDB" id="A0A1I5GRM7"/>
<dbReference type="CDD" id="cd05233">
    <property type="entry name" value="SDR_c"/>
    <property type="match status" value="1"/>
</dbReference>
<dbReference type="InterPro" id="IPR002347">
    <property type="entry name" value="SDR_fam"/>
</dbReference>
<dbReference type="STRING" id="455193.SAMN05421805_113130"/>
<dbReference type="PANTHER" id="PTHR43477:SF1">
    <property type="entry name" value="DIHYDROANTICAPSIN 7-DEHYDROGENASE"/>
    <property type="match status" value="1"/>
</dbReference>
<dbReference type="Gene3D" id="3.40.50.720">
    <property type="entry name" value="NAD(P)-binding Rossmann-like Domain"/>
    <property type="match status" value="1"/>
</dbReference>
<keyword evidence="2" id="KW-0560">Oxidoreductase</keyword>
<dbReference type="PROSITE" id="PS00061">
    <property type="entry name" value="ADH_SHORT"/>
    <property type="match status" value="1"/>
</dbReference>
<dbReference type="InterPro" id="IPR036291">
    <property type="entry name" value="NAD(P)-bd_dom_sf"/>
</dbReference>
<gene>
    <name evidence="3" type="ORF">ATL45_5824</name>
    <name evidence="4" type="ORF">SAMN05421805_113130</name>
</gene>
<evidence type="ECO:0000313" key="6">
    <source>
        <dbReference type="Proteomes" id="UP000270697"/>
    </source>
</evidence>
<evidence type="ECO:0000313" key="3">
    <source>
        <dbReference type="EMBL" id="RKT87408.1"/>
    </source>
</evidence>
<dbReference type="SUPFAM" id="SSF51735">
    <property type="entry name" value="NAD(P)-binding Rossmann-fold domains"/>
    <property type="match status" value="1"/>
</dbReference>